<dbReference type="RefSeq" id="XP_019015079.1">
    <property type="nucleotide sequence ID" value="XM_019152941.1"/>
</dbReference>
<gene>
    <name evidence="1" type="ORF">I206_01167</name>
    <name evidence="2" type="ORF">I206_100161</name>
</gene>
<evidence type="ECO:0000313" key="1">
    <source>
        <dbReference type="EMBL" id="OCF53860.1"/>
    </source>
</evidence>
<evidence type="ECO:0000313" key="3">
    <source>
        <dbReference type="Proteomes" id="UP000094020"/>
    </source>
</evidence>
<dbReference type="AlphaFoldDB" id="A0A1B9IEY9"/>
<dbReference type="KEGG" id="kpin:30169536"/>
<reference evidence="1" key="1">
    <citation type="submission" date="2013-07" db="EMBL/GenBank/DDBJ databases">
        <title>The Genome Sequence of Cryptococcus pinus CBS10737.</title>
        <authorList>
            <consortium name="The Broad Institute Genome Sequencing Platform"/>
            <person name="Cuomo C."/>
            <person name="Litvintseva A."/>
            <person name="Chen Y."/>
            <person name="Heitman J."/>
            <person name="Sun S."/>
            <person name="Springer D."/>
            <person name="Dromer F."/>
            <person name="Young S.K."/>
            <person name="Zeng Q."/>
            <person name="Gargeya S."/>
            <person name="Fitzgerald M."/>
            <person name="Abouelleil A."/>
            <person name="Alvarado L."/>
            <person name="Berlin A.M."/>
            <person name="Chapman S.B."/>
            <person name="Dewar J."/>
            <person name="Goldberg J."/>
            <person name="Griggs A."/>
            <person name="Gujja S."/>
            <person name="Hansen M."/>
            <person name="Howarth C."/>
            <person name="Imamovic A."/>
            <person name="Larimer J."/>
            <person name="McCowan C."/>
            <person name="Murphy C."/>
            <person name="Pearson M."/>
            <person name="Priest M."/>
            <person name="Roberts A."/>
            <person name="Saif S."/>
            <person name="Shea T."/>
            <person name="Sykes S."/>
            <person name="Wortman J."/>
            <person name="Nusbaum C."/>
            <person name="Birren B."/>
        </authorList>
    </citation>
    <scope>NUCLEOTIDE SEQUENCE [LARGE SCALE GENOMIC DNA]</scope>
    <source>
        <strain evidence="1">CBS 10737</strain>
    </source>
</reference>
<dbReference type="EMBL" id="CP144519">
    <property type="protein sequence ID" value="WWC66260.1"/>
    <property type="molecule type" value="Genomic_DNA"/>
</dbReference>
<reference evidence="1" key="3">
    <citation type="submission" date="2016-07" db="EMBL/GenBank/DDBJ databases">
        <title>Evolution of pathogenesis and genome organization in the Tremellales.</title>
        <authorList>
            <person name="Cuomo C."/>
            <person name="Litvintseva A."/>
            <person name="Heitman J."/>
            <person name="Chen Y."/>
            <person name="Sun S."/>
            <person name="Springer D."/>
            <person name="Dromer F."/>
            <person name="Young S."/>
            <person name="Zeng Q."/>
            <person name="Chapman S."/>
            <person name="Gujja S."/>
            <person name="Saif S."/>
            <person name="Birren B."/>
        </authorList>
    </citation>
    <scope>NUCLEOTIDE SEQUENCE</scope>
    <source>
        <strain evidence="1">CBS 10737</strain>
    </source>
</reference>
<sequence length="154" mass="17903">MLTFQHGNSSLKRSMRPDTVIGIERNFDSTDEPTNATFSISGWTERYCNRMSLFKPNKQIKDDLEKFSVEWKKDIATWSDSEAIKNDIASARSQNRLPEWVDSRLISVASLARCMSKFVVYDKSEMKDLVEEDWQEFSRDPSFVDLTVQFDSQP</sequence>
<proteinExistence type="predicted"/>
<accession>A0A1B9IEY9</accession>
<keyword evidence="3" id="KW-1185">Reference proteome</keyword>
<protein>
    <submittedName>
        <fullName evidence="1">Uncharacterized protein</fullName>
    </submittedName>
</protein>
<organism evidence="1">
    <name type="scientific">Kwoniella pini CBS 10737</name>
    <dbReference type="NCBI Taxonomy" id="1296096"/>
    <lineage>
        <taxon>Eukaryota</taxon>
        <taxon>Fungi</taxon>
        <taxon>Dikarya</taxon>
        <taxon>Basidiomycota</taxon>
        <taxon>Agaricomycotina</taxon>
        <taxon>Tremellomycetes</taxon>
        <taxon>Tremellales</taxon>
        <taxon>Cryptococcaceae</taxon>
        <taxon>Kwoniella</taxon>
    </lineage>
</organism>
<evidence type="ECO:0000313" key="2">
    <source>
        <dbReference type="EMBL" id="WWC66260.1"/>
    </source>
</evidence>
<name>A0A1B9IEY9_9TREE</name>
<reference evidence="2" key="2">
    <citation type="submission" date="2013-07" db="EMBL/GenBank/DDBJ databases">
        <authorList>
            <consortium name="The Broad Institute Genome Sequencing Platform"/>
            <person name="Cuomo C."/>
            <person name="Litvintseva A."/>
            <person name="Chen Y."/>
            <person name="Heitman J."/>
            <person name="Sun S."/>
            <person name="Springer D."/>
            <person name="Dromer F."/>
            <person name="Young S.K."/>
            <person name="Zeng Q."/>
            <person name="Gargeya S."/>
            <person name="Fitzgerald M."/>
            <person name="Abouelleil A."/>
            <person name="Alvarado L."/>
            <person name="Berlin A.M."/>
            <person name="Chapman S.B."/>
            <person name="Dewar J."/>
            <person name="Goldberg J."/>
            <person name="Griggs A."/>
            <person name="Gujja S."/>
            <person name="Hansen M."/>
            <person name="Howarth C."/>
            <person name="Imamovic A."/>
            <person name="Larimer J."/>
            <person name="McCowan C."/>
            <person name="Murphy C."/>
            <person name="Pearson M."/>
            <person name="Priest M."/>
            <person name="Roberts A."/>
            <person name="Saif S."/>
            <person name="Shea T."/>
            <person name="Sykes S."/>
            <person name="Wortman J."/>
            <person name="Nusbaum C."/>
            <person name="Birren B."/>
        </authorList>
    </citation>
    <scope>NUCLEOTIDE SEQUENCE</scope>
    <source>
        <strain evidence="2">CBS 10737</strain>
    </source>
</reference>
<dbReference type="GeneID" id="30169536"/>
<reference evidence="2" key="4">
    <citation type="submission" date="2024-02" db="EMBL/GenBank/DDBJ databases">
        <title>Comparative genomics of Cryptococcus and Kwoniella reveals pathogenesis evolution and contrasting modes of karyotype evolution via chromosome fusion or intercentromeric recombination.</title>
        <authorList>
            <person name="Coelho M.A."/>
            <person name="David-Palma M."/>
            <person name="Shea T."/>
            <person name="Bowers K."/>
            <person name="McGinley-Smith S."/>
            <person name="Mohammad A.W."/>
            <person name="Gnirke A."/>
            <person name="Yurkov A.M."/>
            <person name="Nowrousian M."/>
            <person name="Sun S."/>
            <person name="Cuomo C.A."/>
            <person name="Heitman J."/>
        </authorList>
    </citation>
    <scope>NUCLEOTIDE SEQUENCE</scope>
    <source>
        <strain evidence="2">CBS 10737</strain>
    </source>
</reference>
<dbReference type="Proteomes" id="UP000094020">
    <property type="component" value="Chromosome 1"/>
</dbReference>
<dbReference type="EMBL" id="KI894007">
    <property type="protein sequence ID" value="OCF53860.1"/>
    <property type="molecule type" value="Genomic_DNA"/>
</dbReference>